<evidence type="ECO:0000256" key="12">
    <source>
        <dbReference type="ARBA" id="ARBA00029436"/>
    </source>
</evidence>
<dbReference type="HAMAP" id="MF_00012">
    <property type="entry name" value="IlvD"/>
    <property type="match status" value="1"/>
</dbReference>
<dbReference type="NCBIfam" id="TIGR00110">
    <property type="entry name" value="ilvD"/>
    <property type="match status" value="1"/>
</dbReference>
<dbReference type="EC" id="4.2.1.9" evidence="14 15"/>
<dbReference type="Proteomes" id="UP000738826">
    <property type="component" value="Unassembled WGS sequence"/>
</dbReference>
<dbReference type="Proteomes" id="UP000768163">
    <property type="component" value="Unassembled WGS sequence"/>
</dbReference>
<dbReference type="SUPFAM" id="SSF52016">
    <property type="entry name" value="LeuD/IlvD-like"/>
    <property type="match status" value="1"/>
</dbReference>
<keyword evidence="6 15" id="KW-0460">Magnesium</keyword>
<dbReference type="SUPFAM" id="SSF143975">
    <property type="entry name" value="IlvD/EDD N-terminal domain-like"/>
    <property type="match status" value="1"/>
</dbReference>
<evidence type="ECO:0000313" key="18">
    <source>
        <dbReference type="EMBL" id="NCN65419.1"/>
    </source>
</evidence>
<evidence type="ECO:0000256" key="4">
    <source>
        <dbReference type="ARBA" id="ARBA00022714"/>
    </source>
</evidence>
<comment type="catalytic activity">
    <reaction evidence="11">
        <text>(2R)-2,3-dihydroxy-3-methylbutanoate = 3-methyl-2-oxobutanoate + H2O</text>
        <dbReference type="Rhea" id="RHEA:24809"/>
        <dbReference type="ChEBI" id="CHEBI:11851"/>
        <dbReference type="ChEBI" id="CHEBI:15377"/>
        <dbReference type="ChEBI" id="CHEBI:49072"/>
        <dbReference type="EC" id="4.2.1.9"/>
    </reaction>
    <physiologicalReaction direction="left-to-right" evidence="11">
        <dbReference type="Rhea" id="RHEA:24810"/>
    </physiologicalReaction>
</comment>
<sequence length="555" mass="60211">MNLRSDKTKKGIIRAPHRSLMKATGLTDEEILQPFVCVVNSWNECIPGHIHLDKLAQSAKAGIRYAKCTPFEFHTIAICDGIAMGHEGMKYSLPSREIIADSIELQIRAHQMDGMLLIPSCDKISPGHLMASARLNIPTIVVTGGPMYPGFVNDNKVDLISVFESVGRYNVNEISKDELKIIENFACPGAGSCAGLFTANTMGCLIEALGMSLPGCGTALAVEGKKHRIAKESGMKIKELIDNDIKSRDILTYDAFENAIIIDMAIGGSTNTTLHIPAIAKECEIKLELEIFDKISRKIPQIVSIRPGGNHFMEDLERAGGIQAVMSNLRDKLNLDVLTVTGETLQKNLEKFKIINPAKNKEVIMDLNKPYHKEGGIFILKGNLSPNGSVVKVGAVNEKILKFFGKAKVFDCEEDANDAIIRKKIKGSDVVVIRYEGPKGGPGMREMLQATSALAGQGLIDSVALITDGRFSGGTRGLAIGHVSPEAAEKGPIAIVKDGDIIEIDLPNRSLNLKISSEEIKERTKNLKIKKKILSGVLNRYAASVTSANTGAIFE</sequence>
<evidence type="ECO:0000256" key="15">
    <source>
        <dbReference type="HAMAP-Rule" id="MF_00012"/>
    </source>
</evidence>
<comment type="subunit">
    <text evidence="15">Homodimer.</text>
</comment>
<keyword evidence="4 15" id="KW-0001">2Fe-2S</keyword>
<name>A0A8J7YVM5_9ARCH</name>
<dbReference type="InterPro" id="IPR042096">
    <property type="entry name" value="Dihydro-acid_dehy_C"/>
</dbReference>
<evidence type="ECO:0000313" key="20">
    <source>
        <dbReference type="Proteomes" id="UP000738826"/>
    </source>
</evidence>
<dbReference type="InterPro" id="IPR056740">
    <property type="entry name" value="ILV_EDD_C"/>
</dbReference>
<dbReference type="Pfam" id="PF00920">
    <property type="entry name" value="ILVD_EDD_N"/>
    <property type="match status" value="1"/>
</dbReference>
<dbReference type="FunFam" id="3.50.30.80:FF:000001">
    <property type="entry name" value="Dihydroxy-acid dehydratase"/>
    <property type="match status" value="1"/>
</dbReference>
<keyword evidence="7 15" id="KW-0408">Iron</keyword>
<feature type="domain" description="Dihydroxy-acid/6-phosphogluconate dehydratase N-terminal" evidence="16">
    <location>
        <begin position="33"/>
        <end position="348"/>
    </location>
</feature>
<dbReference type="GO" id="GO:0009097">
    <property type="term" value="P:isoleucine biosynthetic process"/>
    <property type="evidence" value="ECO:0007669"/>
    <property type="project" value="UniProtKB-UniRule"/>
</dbReference>
<keyword evidence="10 15" id="KW-0100">Branched-chain amino acid biosynthesis</keyword>
<dbReference type="GO" id="GO:0051537">
    <property type="term" value="F:2 iron, 2 sulfur cluster binding"/>
    <property type="evidence" value="ECO:0007669"/>
    <property type="project" value="UniProtKB-UniRule"/>
</dbReference>
<comment type="caution">
    <text evidence="19">The sequence shown here is derived from an EMBL/GenBank/DDBJ whole genome shotgun (WGS) entry which is preliminary data.</text>
</comment>
<feature type="active site" description="Proton acceptor" evidence="15">
    <location>
        <position position="472"/>
    </location>
</feature>
<dbReference type="Pfam" id="PF24877">
    <property type="entry name" value="ILV_EDD_C"/>
    <property type="match status" value="1"/>
</dbReference>
<accession>A0A8J7YVM5</accession>
<dbReference type="PROSITE" id="PS00887">
    <property type="entry name" value="ILVD_EDD_2"/>
    <property type="match status" value="1"/>
</dbReference>
<dbReference type="Gene3D" id="3.50.30.80">
    <property type="entry name" value="IlvD/EDD C-terminal domain-like"/>
    <property type="match status" value="1"/>
</dbReference>
<dbReference type="PANTHER" id="PTHR43661:SF3">
    <property type="entry name" value="D-XYLONATE DEHYDRATASE YAGF-RELATED"/>
    <property type="match status" value="1"/>
</dbReference>
<feature type="binding site" evidence="15">
    <location>
        <position position="446"/>
    </location>
    <ligand>
        <name>Mg(2+)</name>
        <dbReference type="ChEBI" id="CHEBI:18420"/>
    </ligand>
</feature>
<feature type="modified residue" description="N6-carboxylysine" evidence="15">
    <location>
        <position position="123"/>
    </location>
</feature>
<evidence type="ECO:0000256" key="11">
    <source>
        <dbReference type="ARBA" id="ARBA00029304"/>
    </source>
</evidence>
<keyword evidence="5 15" id="KW-0479">Metal-binding</keyword>
<evidence type="ECO:0000256" key="6">
    <source>
        <dbReference type="ARBA" id="ARBA00022842"/>
    </source>
</evidence>
<feature type="binding site" description="via carbamate group" evidence="15">
    <location>
        <position position="123"/>
    </location>
    <ligand>
        <name>Mg(2+)</name>
        <dbReference type="ChEBI" id="CHEBI:18420"/>
    </ligand>
</feature>
<comment type="function">
    <text evidence="15">Functions in the biosynthesis of branched-chain amino acids. Catalyzes the dehydration of (2R,3R)-2,3-dihydroxy-3-methylpentanoate (2,3-dihydroxy-3-methylvalerate) into 2-oxo-3-methylpentanoate (2-oxo-3-methylvalerate) and of (2R)-2,3-dihydroxy-3-methylbutanoate (2,3-dihydroxyisovalerate) into 2-oxo-3-methylbutanoate (2-oxoisovalerate), the penultimate precursor to L-isoleucine and L-valine, respectively.</text>
</comment>
<dbReference type="PANTHER" id="PTHR43661">
    <property type="entry name" value="D-XYLONATE DEHYDRATASE"/>
    <property type="match status" value="1"/>
</dbReference>
<protein>
    <recommendedName>
        <fullName evidence="14 15">Dihydroxy-acid dehydratase</fullName>
        <shortName evidence="15">DAD</shortName>
        <ecNumber evidence="14 15">4.2.1.9</ecNumber>
    </recommendedName>
</protein>
<reference evidence="19" key="1">
    <citation type="submission" date="2019-11" db="EMBL/GenBank/DDBJ databases">
        <title>Lipid analysis of CO2-rich subsurface aquifers suggests an autotrophy-based deep biosphere with lysolipids enriched in CPR bacteria.</title>
        <authorList>
            <person name="Probst A.J."/>
            <person name="Elling F.J."/>
            <person name="Castelle C.J."/>
            <person name="Zhu Q."/>
            <person name="Elvert M."/>
            <person name="Birarda G."/>
            <person name="Holman H.-Y."/>
            <person name="Lane K.R."/>
            <person name="Ladd B."/>
            <person name="Ryan M.C."/>
            <person name="Woyke T."/>
            <person name="Hinrichs K.-U."/>
            <person name="Banfield J.F."/>
        </authorList>
    </citation>
    <scope>NUCLEOTIDE SEQUENCE</scope>
    <source>
        <strain evidence="18">CG_2015-01_33_1645</strain>
        <strain evidence="19">CG_2015-04_33_537</strain>
    </source>
</reference>
<dbReference type="InterPro" id="IPR000581">
    <property type="entry name" value="ILV_EDD_N"/>
</dbReference>
<evidence type="ECO:0000256" key="9">
    <source>
        <dbReference type="ARBA" id="ARBA00023239"/>
    </source>
</evidence>
<dbReference type="NCBIfam" id="NF002068">
    <property type="entry name" value="PRK00911.1"/>
    <property type="match status" value="1"/>
</dbReference>
<gene>
    <name evidence="15 19" type="primary">ilvD</name>
    <name evidence="19" type="ORF">GW779_05840</name>
    <name evidence="18" type="ORF">GW910_05100</name>
</gene>
<dbReference type="InterPro" id="IPR037237">
    <property type="entry name" value="IlvD/EDD_N"/>
</dbReference>
<feature type="binding site" evidence="15">
    <location>
        <position position="122"/>
    </location>
    <ligand>
        <name>Mg(2+)</name>
        <dbReference type="ChEBI" id="CHEBI:18420"/>
    </ligand>
</feature>
<evidence type="ECO:0000256" key="1">
    <source>
        <dbReference type="ARBA" id="ARBA00001946"/>
    </source>
</evidence>
<evidence type="ECO:0000256" key="13">
    <source>
        <dbReference type="ARBA" id="ARBA00029437"/>
    </source>
</evidence>
<dbReference type="UniPathway" id="UPA00047">
    <property type="reaction ID" value="UER00057"/>
</dbReference>
<dbReference type="GO" id="GO:0005829">
    <property type="term" value="C:cytosol"/>
    <property type="evidence" value="ECO:0007669"/>
    <property type="project" value="TreeGrafter"/>
</dbReference>
<evidence type="ECO:0000259" key="17">
    <source>
        <dbReference type="Pfam" id="PF24877"/>
    </source>
</evidence>
<evidence type="ECO:0000256" key="14">
    <source>
        <dbReference type="ARBA" id="ARBA00029490"/>
    </source>
</evidence>
<dbReference type="InterPro" id="IPR020558">
    <property type="entry name" value="DiOHA_6PGluconate_deHydtase_CS"/>
</dbReference>
<comment type="similarity">
    <text evidence="2 15">Belongs to the IlvD/Edd family.</text>
</comment>
<dbReference type="InterPro" id="IPR004404">
    <property type="entry name" value="DihydroxyA_deHydtase"/>
</dbReference>
<dbReference type="AlphaFoldDB" id="A0A8J7YVM5"/>
<feature type="binding site" evidence="15">
    <location>
        <position position="80"/>
    </location>
    <ligand>
        <name>Mg(2+)</name>
        <dbReference type="ChEBI" id="CHEBI:18420"/>
    </ligand>
</feature>
<dbReference type="GO" id="GO:0004160">
    <property type="term" value="F:dihydroxy-acid dehydratase activity"/>
    <property type="evidence" value="ECO:0007669"/>
    <property type="project" value="UniProtKB-UniRule"/>
</dbReference>
<keyword evidence="3 15" id="KW-0028">Amino-acid biosynthesis</keyword>
<organism evidence="19 20">
    <name type="scientific">Candidatus Altarchaeum hamiconexum</name>
    <dbReference type="NCBI Taxonomy" id="1803513"/>
    <lineage>
        <taxon>Archaea</taxon>
        <taxon>Candidatus Altarchaeota</taxon>
        <taxon>Candidatus Altiarchaeia</taxon>
        <taxon>Candidatus Altarchaeales</taxon>
        <taxon>Candidatus Altarchaeaceae</taxon>
        <taxon>Candidatus Altarchaeum</taxon>
    </lineage>
</organism>
<comment type="pathway">
    <text evidence="13 15">Amino-acid biosynthesis; L-isoleucine biosynthesis; L-isoleucine from 2-oxobutanoate: step 3/4.</text>
</comment>
<evidence type="ECO:0000256" key="2">
    <source>
        <dbReference type="ARBA" id="ARBA00006486"/>
    </source>
</evidence>
<dbReference type="GO" id="GO:0000287">
    <property type="term" value="F:magnesium ion binding"/>
    <property type="evidence" value="ECO:0007669"/>
    <property type="project" value="UniProtKB-UniRule"/>
</dbReference>
<keyword evidence="9 15" id="KW-0456">Lyase</keyword>
<dbReference type="EMBL" id="JAACQH010000127">
    <property type="protein sequence ID" value="NCS91904.1"/>
    <property type="molecule type" value="Genomic_DNA"/>
</dbReference>
<evidence type="ECO:0000259" key="16">
    <source>
        <dbReference type="Pfam" id="PF00920"/>
    </source>
</evidence>
<comment type="caution">
    <text evidence="15">Lacks conserved residue(s) required for the propagation of feature annotation.</text>
</comment>
<dbReference type="EMBL" id="JAACVF010000139">
    <property type="protein sequence ID" value="NCN65419.1"/>
    <property type="molecule type" value="Genomic_DNA"/>
</dbReference>
<comment type="cofactor">
    <cofactor evidence="15">
        <name>[2Fe-2S] cluster</name>
        <dbReference type="ChEBI" id="CHEBI:190135"/>
    </cofactor>
    <text evidence="15">Binds 1 [2Fe-2S] cluster per subunit. This cluster acts as a Lewis acid cofactor.</text>
</comment>
<comment type="pathway">
    <text evidence="12 15">Amino-acid biosynthesis; L-valine biosynthesis; L-valine from pyruvate: step 3/4.</text>
</comment>
<keyword evidence="8 15" id="KW-0411">Iron-sulfur</keyword>
<evidence type="ECO:0000256" key="7">
    <source>
        <dbReference type="ARBA" id="ARBA00023004"/>
    </source>
</evidence>
<evidence type="ECO:0000256" key="10">
    <source>
        <dbReference type="ARBA" id="ARBA00023304"/>
    </source>
</evidence>
<comment type="cofactor">
    <cofactor evidence="1 15">
        <name>Mg(2+)</name>
        <dbReference type="ChEBI" id="CHEBI:18420"/>
    </cofactor>
</comment>
<dbReference type="UniPathway" id="UPA00049">
    <property type="reaction ID" value="UER00061"/>
</dbReference>
<comment type="catalytic activity">
    <reaction evidence="15">
        <text>(2R,3R)-2,3-dihydroxy-3-methylpentanoate = (S)-3-methyl-2-oxopentanoate + H2O</text>
        <dbReference type="Rhea" id="RHEA:27694"/>
        <dbReference type="ChEBI" id="CHEBI:15377"/>
        <dbReference type="ChEBI" id="CHEBI:35146"/>
        <dbReference type="ChEBI" id="CHEBI:49258"/>
        <dbReference type="EC" id="4.2.1.9"/>
    </reaction>
</comment>
<evidence type="ECO:0000256" key="5">
    <source>
        <dbReference type="ARBA" id="ARBA00022723"/>
    </source>
</evidence>
<dbReference type="PROSITE" id="PS00886">
    <property type="entry name" value="ILVD_EDD_1"/>
    <property type="match status" value="1"/>
</dbReference>
<evidence type="ECO:0000313" key="19">
    <source>
        <dbReference type="EMBL" id="NCS91904.1"/>
    </source>
</evidence>
<dbReference type="GO" id="GO:0009099">
    <property type="term" value="P:L-valine biosynthetic process"/>
    <property type="evidence" value="ECO:0007669"/>
    <property type="project" value="UniProtKB-UniRule"/>
</dbReference>
<evidence type="ECO:0000256" key="8">
    <source>
        <dbReference type="ARBA" id="ARBA00023014"/>
    </source>
</evidence>
<evidence type="ECO:0000256" key="3">
    <source>
        <dbReference type="ARBA" id="ARBA00022605"/>
    </source>
</evidence>
<feature type="domain" description="Dihydroxy-acid/6-phosphogluconate dehydratase C-terminal" evidence="17">
    <location>
        <begin position="362"/>
        <end position="552"/>
    </location>
</feature>
<proteinExistence type="inferred from homology"/>